<dbReference type="InterPro" id="IPR031329">
    <property type="entry name" value="NEUT/ALK_ceramidase_N"/>
</dbReference>
<dbReference type="GO" id="GO:0046514">
    <property type="term" value="P:ceramide catabolic process"/>
    <property type="evidence" value="ECO:0007669"/>
    <property type="project" value="InterPro"/>
</dbReference>
<comment type="cofactor">
    <cofactor evidence="3">
        <name>Zn(2+)</name>
        <dbReference type="ChEBI" id="CHEBI:29105"/>
    </cofactor>
    <text evidence="3">Binds 1 zinc ion per subunit.</text>
</comment>
<dbReference type="PANTHER" id="PTHR12670:SF1">
    <property type="entry name" value="NEUTRAL CERAMIDASE"/>
    <property type="match status" value="1"/>
</dbReference>
<accession>A0A081ND03</accession>
<dbReference type="STRING" id="1137799.GZ78_20810"/>
<dbReference type="Pfam" id="PF04734">
    <property type="entry name" value="Ceramidase_alk"/>
    <property type="match status" value="1"/>
</dbReference>
<evidence type="ECO:0000259" key="5">
    <source>
        <dbReference type="Pfam" id="PF04734"/>
    </source>
</evidence>
<evidence type="ECO:0000256" key="4">
    <source>
        <dbReference type="RuleBase" id="RU366019"/>
    </source>
</evidence>
<evidence type="ECO:0000259" key="6">
    <source>
        <dbReference type="Pfam" id="PF17048"/>
    </source>
</evidence>
<dbReference type="GO" id="GO:0017040">
    <property type="term" value="F:N-acylsphingosine amidohydrolase activity"/>
    <property type="evidence" value="ECO:0007669"/>
    <property type="project" value="UniProtKB-UniRule"/>
</dbReference>
<keyword evidence="8" id="KW-1185">Reference proteome</keyword>
<keyword evidence="2 4" id="KW-0378">Hydrolase</keyword>
<dbReference type="InterPro" id="IPR006823">
    <property type="entry name" value="Ceramidase_alk"/>
</dbReference>
<dbReference type="RefSeq" id="WP_034839742.1">
    <property type="nucleotide sequence ID" value="NZ_JOKH01000005.1"/>
</dbReference>
<feature type="domain" description="Neutral/alkaline non-lysosomal ceramidase N-terminal" evidence="5">
    <location>
        <begin position="26"/>
        <end position="524"/>
    </location>
</feature>
<comment type="caution">
    <text evidence="7">The sequence shown here is derived from an EMBL/GenBank/DDBJ whole genome shotgun (WGS) entry which is preliminary data.</text>
</comment>
<dbReference type="GO" id="GO:0016020">
    <property type="term" value="C:membrane"/>
    <property type="evidence" value="ECO:0007669"/>
    <property type="project" value="GOC"/>
</dbReference>
<evidence type="ECO:0000256" key="1">
    <source>
        <dbReference type="ARBA" id="ARBA00009835"/>
    </source>
</evidence>
<dbReference type="GO" id="GO:0046512">
    <property type="term" value="P:sphingosine biosynthetic process"/>
    <property type="evidence" value="ECO:0007669"/>
    <property type="project" value="TreeGrafter"/>
</dbReference>
<dbReference type="EC" id="3.5.1.23" evidence="4"/>
<dbReference type="InterPro" id="IPR031331">
    <property type="entry name" value="NEUT/ALK_ceramidase_C"/>
</dbReference>
<feature type="domain" description="Neutral/alkaline non-lysosomal ceramidase C-terminal" evidence="6">
    <location>
        <begin position="569"/>
        <end position="682"/>
    </location>
</feature>
<keyword evidence="3" id="KW-0862">Zinc</keyword>
<comment type="catalytic activity">
    <reaction evidence="4">
        <text>an N-acylsphing-4-enine + H2O = sphing-4-enine + a fatty acid</text>
        <dbReference type="Rhea" id="RHEA:20856"/>
        <dbReference type="ChEBI" id="CHEBI:15377"/>
        <dbReference type="ChEBI" id="CHEBI:28868"/>
        <dbReference type="ChEBI" id="CHEBI:52639"/>
        <dbReference type="ChEBI" id="CHEBI:57756"/>
        <dbReference type="EC" id="3.5.1.23"/>
    </reaction>
</comment>
<protein>
    <recommendedName>
        <fullName evidence="4">Neutral ceramidase</fullName>
        <ecNumber evidence="4">3.5.1.23</ecNumber>
    </recommendedName>
</protein>
<dbReference type="eggNOG" id="ENOG502Z84X">
    <property type="taxonomic scope" value="Bacteria"/>
</dbReference>
<dbReference type="Proteomes" id="UP000028073">
    <property type="component" value="Unassembled WGS sequence"/>
</dbReference>
<dbReference type="GO" id="GO:0042759">
    <property type="term" value="P:long-chain fatty acid biosynthetic process"/>
    <property type="evidence" value="ECO:0007669"/>
    <property type="project" value="TreeGrafter"/>
</dbReference>
<evidence type="ECO:0000256" key="3">
    <source>
        <dbReference type="PIRSR" id="PIRSR606823-2"/>
    </source>
</evidence>
<sequence length="715" mass="80143">MCRLNFPLCGVFLILLFVASRVNASYWVGVSKADITGSAAGSGMMCYADSSQISAGINDRQWARAFIVSQADTGNRLAIVVLDAGAVFASVYQAVLSRLNHRFGTLYNRHNIILSATHTHSAAAGQSHHFLYNMPYGIFDDRAFEKMVSGIVQAINSAHEDLAPSKVLMKTGLLGNASRNRSLPAYENNVDADKRHSIDRFIQQLQFIRKGRPIGAITWFATHAVSFPSSNQLLSSDNKGYASWAFERYAKYNWGVDSFVAAFPQTNAGDMTPNLNLDGTGPGKTADENAREIGKRQFIKALKLFTSKGRDIFGDIVSVQNWVDFSSYEVLPEYSGLNQSVKTCHPTMGYGFAAGTEDGRSSFLVRLLLGAYEGRHTERWWVRQVTNFLTSPSEEDRKCQKPKPVLLSLGREKKYHFLNDWLPSGNMHREVINQPWVPEVVPLMLARLGNFQIAALPVEPTVMAGRRLRNQLAKLSGIPPKYIVIAGYSNDYASYLTTSEEFSKQHYEGASTLYGPWEHSAMMQAFSSLSLQLNGEEPLPGNDVAPLDLSYLYEGVHVEDFLEKEDLPYGMIVTDAPGNISSGETVQLQYISSHPRSGMDLDSFFYIQREDSRSGHWETIATDDDWTTLFSWESGVATVKWTPDRYDKEGVYRIVLQGEYFTLSWDGRRSKKRYQSTSAEFHYSRHCHDQNDHLHLGYSVYIDAVSGEKESCTND</sequence>
<dbReference type="PANTHER" id="PTHR12670">
    <property type="entry name" value="CERAMIDASE"/>
    <property type="match status" value="1"/>
</dbReference>
<dbReference type="OrthoDB" id="6899210at2"/>
<dbReference type="GO" id="GO:0046872">
    <property type="term" value="F:metal ion binding"/>
    <property type="evidence" value="ECO:0007669"/>
    <property type="project" value="UniProtKB-KW"/>
</dbReference>
<evidence type="ECO:0000256" key="2">
    <source>
        <dbReference type="ARBA" id="ARBA00022801"/>
    </source>
</evidence>
<dbReference type="Pfam" id="PF17048">
    <property type="entry name" value="Ceramidse_alk_C"/>
    <property type="match status" value="1"/>
</dbReference>
<name>A0A081ND03_9GAMM</name>
<evidence type="ECO:0000313" key="7">
    <source>
        <dbReference type="EMBL" id="KEQ16326.1"/>
    </source>
</evidence>
<organism evidence="7 8">
    <name type="scientific">Endozoicomonas numazuensis</name>
    <dbReference type="NCBI Taxonomy" id="1137799"/>
    <lineage>
        <taxon>Bacteria</taxon>
        <taxon>Pseudomonadati</taxon>
        <taxon>Pseudomonadota</taxon>
        <taxon>Gammaproteobacteria</taxon>
        <taxon>Oceanospirillales</taxon>
        <taxon>Endozoicomonadaceae</taxon>
        <taxon>Endozoicomonas</taxon>
    </lineage>
</organism>
<comment type="similarity">
    <text evidence="1 4">Belongs to the neutral ceramidase family.</text>
</comment>
<evidence type="ECO:0000313" key="8">
    <source>
        <dbReference type="Proteomes" id="UP000028073"/>
    </source>
</evidence>
<proteinExistence type="inferred from homology"/>
<gene>
    <name evidence="7" type="ORF">GZ78_20810</name>
</gene>
<dbReference type="InterPro" id="IPR038445">
    <property type="entry name" value="NCDase_C_sf"/>
</dbReference>
<feature type="binding site" evidence="3">
    <location>
        <position position="118"/>
    </location>
    <ligand>
        <name>Zn(2+)</name>
        <dbReference type="ChEBI" id="CHEBI:29105"/>
    </ligand>
</feature>
<reference evidence="7 8" key="1">
    <citation type="submission" date="2014-06" db="EMBL/GenBank/DDBJ databases">
        <title>Whole Genome Sequences of Three Symbiotic Endozoicomonas Bacteria.</title>
        <authorList>
            <person name="Neave M.J."/>
            <person name="Apprill A."/>
            <person name="Voolstra C.R."/>
        </authorList>
    </citation>
    <scope>NUCLEOTIDE SEQUENCE [LARGE SCALE GENOMIC DNA]</scope>
    <source>
        <strain evidence="7 8">DSM 25634</strain>
    </source>
</reference>
<dbReference type="EMBL" id="JOKH01000005">
    <property type="protein sequence ID" value="KEQ16326.1"/>
    <property type="molecule type" value="Genomic_DNA"/>
</dbReference>
<keyword evidence="4" id="KW-0746">Sphingolipid metabolism</keyword>
<dbReference type="Gene3D" id="2.60.40.2300">
    <property type="entry name" value="Neutral/alkaline non-lysosomal ceramidase, C-terminal domain"/>
    <property type="match status" value="1"/>
</dbReference>
<dbReference type="AlphaFoldDB" id="A0A081ND03"/>
<keyword evidence="4" id="KW-0443">Lipid metabolism</keyword>
<feature type="binding site" evidence="3">
    <location>
        <position position="459"/>
    </location>
    <ligand>
        <name>Zn(2+)</name>
        <dbReference type="ChEBI" id="CHEBI:29105"/>
    </ligand>
</feature>
<feature type="binding site" evidence="3">
    <location>
        <position position="495"/>
    </location>
    <ligand>
        <name>Zn(2+)</name>
        <dbReference type="ChEBI" id="CHEBI:29105"/>
    </ligand>
</feature>
<feature type="binding site" evidence="3">
    <location>
        <position position="223"/>
    </location>
    <ligand>
        <name>Zn(2+)</name>
        <dbReference type="ChEBI" id="CHEBI:29105"/>
    </ligand>
</feature>
<dbReference type="GO" id="GO:0005576">
    <property type="term" value="C:extracellular region"/>
    <property type="evidence" value="ECO:0007669"/>
    <property type="project" value="TreeGrafter"/>
</dbReference>
<keyword evidence="3" id="KW-0479">Metal-binding</keyword>